<sequence length="582" mass="66817">MNSIGRVVSVSYDRLIFEVSDFEKLIYNFKGEIYIAQGVIDYVTIKSQFGDKFVYQVVRVEDKEIKIVNDEKSKFDYVGRFECVPVGILENDKISFNLKKYPFLQDRVYLSSDEDLQKVFSIENRETSILLGTIQDKYDAQINLNKLITHHSAILGNTGSGKSTTVRKIIKEIATKETSNLYLNIFDIHNEYSQIDGVNNIDVLEDFSIKIESLELQDWLNLIKPSELVQLPVVQTALKLAYCLSEGKLDREKLSCFIAYNLYHNQQSDAVAKRSKIIGILAGTGISTEKYNSQFGNFSQKDEQDFKSSLKSNMYVSHSEITKEIENARYTINSFADLFEALNFVFLLEECQGNTQARGYSATLETRIKHIQFRYGGLFKVKKEDSGEVAKQSKITVYNVSGLDDDLLLFFTTYMLKKEFKNSSEKEIKDRDVNLFIFEEAHRYISKLNENSLFGEVEVFKKIAREGRKFGCFLLLSSQRPSELSSTVLSQCNNYLIHRIKNNVDLEYLLKTIPYINKNQLTRFSYLPTGTAFIVGELYPIPVEVAVDGEDEKDITVTPQVKFKGKSKVLKQSERSDYEKSE</sequence>
<dbReference type="InterPro" id="IPR027417">
    <property type="entry name" value="P-loop_NTPase"/>
</dbReference>
<organism evidence="2 3">
    <name type="scientific">Streptococcus oralis</name>
    <dbReference type="NCBI Taxonomy" id="1303"/>
    <lineage>
        <taxon>Bacteria</taxon>
        <taxon>Bacillati</taxon>
        <taxon>Bacillota</taxon>
        <taxon>Bacilli</taxon>
        <taxon>Lactobacillales</taxon>
        <taxon>Streptococcaceae</taxon>
        <taxon>Streptococcus</taxon>
    </lineage>
</organism>
<dbReference type="SUPFAM" id="SSF52540">
    <property type="entry name" value="P-loop containing nucleoside triphosphate hydrolases"/>
    <property type="match status" value="1"/>
</dbReference>
<dbReference type="Pfam" id="PF01935">
    <property type="entry name" value="DUF87"/>
    <property type="match status" value="1"/>
</dbReference>
<dbReference type="InterPro" id="IPR008571">
    <property type="entry name" value="HerA-like"/>
</dbReference>
<dbReference type="Proteomes" id="UP000388056">
    <property type="component" value="Unassembled WGS sequence"/>
</dbReference>
<dbReference type="Gene3D" id="3.40.50.300">
    <property type="entry name" value="P-loop containing nucleotide triphosphate hydrolases"/>
    <property type="match status" value="2"/>
</dbReference>
<proteinExistence type="predicted"/>
<protein>
    <submittedName>
        <fullName evidence="2">Type IV secretory pathway, VirB4 components</fullName>
    </submittedName>
</protein>
<dbReference type="InterPro" id="IPR002789">
    <property type="entry name" value="HerA_central"/>
</dbReference>
<reference evidence="2 3" key="1">
    <citation type="submission" date="2019-05" db="EMBL/GenBank/DDBJ databases">
        <authorList>
            <consortium name="Pathogen Informatics"/>
        </authorList>
    </citation>
    <scope>NUCLEOTIDE SEQUENCE [LARGE SCALE GENOMIC DNA]</scope>
    <source>
        <strain evidence="2 3">NCTC10232</strain>
    </source>
</reference>
<dbReference type="PANTHER" id="PTHR42957:SF1">
    <property type="entry name" value="HELICASE MJ1565-RELATED"/>
    <property type="match status" value="1"/>
</dbReference>
<dbReference type="AlphaFoldDB" id="A0A4V0E8B2"/>
<evidence type="ECO:0000313" key="3">
    <source>
        <dbReference type="Proteomes" id="UP000388056"/>
    </source>
</evidence>
<dbReference type="PANTHER" id="PTHR42957">
    <property type="entry name" value="HELICASE MJ1565-RELATED"/>
    <property type="match status" value="1"/>
</dbReference>
<gene>
    <name evidence="2" type="ORF">NCTC10232_00443</name>
</gene>
<feature type="domain" description="Helicase HerA central" evidence="1">
    <location>
        <begin position="132"/>
        <end position="280"/>
    </location>
</feature>
<accession>A0A4V0E8B2</accession>
<dbReference type="RefSeq" id="WP_143989280.1">
    <property type="nucleotide sequence ID" value="NZ_CABEIU010000002.1"/>
</dbReference>
<dbReference type="EMBL" id="CABEIU010000002">
    <property type="protein sequence ID" value="VTT04058.1"/>
    <property type="molecule type" value="Genomic_DNA"/>
</dbReference>
<evidence type="ECO:0000259" key="1">
    <source>
        <dbReference type="Pfam" id="PF01935"/>
    </source>
</evidence>
<evidence type="ECO:0000313" key="2">
    <source>
        <dbReference type="EMBL" id="VTT04058.1"/>
    </source>
</evidence>
<name>A0A4V0E8B2_STROR</name>